<organism evidence="2 3">
    <name type="scientific">Phorcysia thermohydrogeniphila</name>
    <dbReference type="NCBI Taxonomy" id="936138"/>
    <lineage>
        <taxon>Bacteria</taxon>
        <taxon>Pseudomonadati</taxon>
        <taxon>Aquificota</taxon>
        <taxon>Aquificia</taxon>
        <taxon>Desulfurobacteriales</taxon>
        <taxon>Desulfurobacteriaceae</taxon>
        <taxon>Phorcysia</taxon>
    </lineage>
</organism>
<evidence type="ECO:0000313" key="3">
    <source>
        <dbReference type="Proteomes" id="UP000295777"/>
    </source>
</evidence>
<dbReference type="PROSITE" id="PS00409">
    <property type="entry name" value="PROKAR_NTER_METHYL"/>
    <property type="match status" value="1"/>
</dbReference>
<evidence type="ECO:0000256" key="1">
    <source>
        <dbReference type="SAM" id="Phobius"/>
    </source>
</evidence>
<dbReference type="NCBIfam" id="TIGR02532">
    <property type="entry name" value="IV_pilin_GFxxxE"/>
    <property type="match status" value="1"/>
</dbReference>
<gene>
    <name evidence="2" type="ORF">CLV27_1340</name>
</gene>
<reference evidence="2 3" key="1">
    <citation type="submission" date="2019-03" db="EMBL/GenBank/DDBJ databases">
        <title>Genomic Encyclopedia of Archaeal and Bacterial Type Strains, Phase II (KMG-II): from individual species to whole genera.</title>
        <authorList>
            <person name="Goeker M."/>
        </authorList>
    </citation>
    <scope>NUCLEOTIDE SEQUENCE [LARGE SCALE GENOMIC DNA]</scope>
    <source>
        <strain evidence="2 3">DSM 24425</strain>
    </source>
</reference>
<dbReference type="Pfam" id="PF07963">
    <property type="entry name" value="N_methyl"/>
    <property type="match status" value="1"/>
</dbReference>
<dbReference type="EMBL" id="SMFV01000004">
    <property type="protein sequence ID" value="TCK04023.1"/>
    <property type="molecule type" value="Genomic_DNA"/>
</dbReference>
<dbReference type="InterPro" id="IPR045584">
    <property type="entry name" value="Pilin-like"/>
</dbReference>
<dbReference type="OrthoDB" id="14643at2"/>
<keyword evidence="1" id="KW-0812">Transmembrane</keyword>
<dbReference type="AlphaFoldDB" id="A0A4R1GBA1"/>
<keyword evidence="1" id="KW-0472">Membrane</keyword>
<accession>A0A4R1GBA1</accession>
<comment type="caution">
    <text evidence="2">The sequence shown here is derived from an EMBL/GenBank/DDBJ whole genome shotgun (WGS) entry which is preliminary data.</text>
</comment>
<dbReference type="InterPro" id="IPR012902">
    <property type="entry name" value="N_methyl_site"/>
</dbReference>
<proteinExistence type="predicted"/>
<feature type="transmembrane region" description="Helical" evidence="1">
    <location>
        <begin position="12"/>
        <end position="30"/>
    </location>
</feature>
<name>A0A4R1GBA1_9BACT</name>
<dbReference type="RefSeq" id="WP_132527071.1">
    <property type="nucleotide sequence ID" value="NZ_SMFV01000004.1"/>
</dbReference>
<protein>
    <submittedName>
        <fullName evidence="2">Prepilin-type N-terminal cleavage/methylation domain-containing protein</fullName>
    </submittedName>
</protein>
<dbReference type="SUPFAM" id="SSF54523">
    <property type="entry name" value="Pili subunits"/>
    <property type="match status" value="1"/>
</dbReference>
<keyword evidence="3" id="KW-1185">Reference proteome</keyword>
<sequence>MRFGRGFTLVEMLMAVGLAAFVLTVAYGFFNSIEKSGEFSKENNKLQSLVPPLYYVLLRDVESIDSRYGRLSVLEKSDGKTEVEFYTKSCFFFRGVCRVRYRLYKGYLFREELRLNSLSEEGVEVPLISGISSMEVFSSYGGEWNKGGGGRLIKFVFKLQDGEELPIVFKPRSQR</sequence>
<evidence type="ECO:0000313" key="2">
    <source>
        <dbReference type="EMBL" id="TCK04023.1"/>
    </source>
</evidence>
<keyword evidence="1" id="KW-1133">Transmembrane helix</keyword>
<dbReference type="Proteomes" id="UP000295777">
    <property type="component" value="Unassembled WGS sequence"/>
</dbReference>